<protein>
    <recommendedName>
        <fullName evidence="8">Solute carrier organic anion transporter family member</fullName>
    </recommendedName>
</protein>
<dbReference type="Proteomes" id="UP000515140">
    <property type="component" value="Unplaced"/>
</dbReference>
<evidence type="ECO:0000313" key="12">
    <source>
        <dbReference type="RefSeq" id="XP_020845209.1"/>
    </source>
</evidence>
<feature type="transmembrane region" description="Helical" evidence="8">
    <location>
        <begin position="449"/>
        <end position="474"/>
    </location>
</feature>
<keyword evidence="6 8" id="KW-0472">Membrane</keyword>
<name>A0A6P5KJP8_PHACI</name>
<feature type="region of interest" description="Disordered" evidence="9">
    <location>
        <begin position="1"/>
        <end position="37"/>
    </location>
</feature>
<evidence type="ECO:0000259" key="10">
    <source>
        <dbReference type="PROSITE" id="PS51465"/>
    </source>
</evidence>
<reference evidence="12 13" key="1">
    <citation type="submission" date="2025-04" db="UniProtKB">
        <authorList>
            <consortium name="RefSeq"/>
        </authorList>
    </citation>
    <scope>IDENTIFICATION</scope>
    <source>
        <tissue evidence="12 13">Spleen</tissue>
    </source>
</reference>
<dbReference type="InterPro" id="IPR004156">
    <property type="entry name" value="OATP"/>
</dbReference>
<dbReference type="PANTHER" id="PTHR11388:SF87">
    <property type="entry name" value="SOLUTE CARRIER ORGANIC ANION TRANSPORTER FAMILY MEMBER 2B1"/>
    <property type="match status" value="1"/>
</dbReference>
<feature type="region of interest" description="Disordered" evidence="9">
    <location>
        <begin position="173"/>
        <end position="198"/>
    </location>
</feature>
<dbReference type="GO" id="GO:0006811">
    <property type="term" value="P:monoatomic ion transport"/>
    <property type="evidence" value="ECO:0007669"/>
    <property type="project" value="UniProtKB-KW"/>
</dbReference>
<keyword evidence="4 8" id="KW-0812">Transmembrane</keyword>
<dbReference type="Pfam" id="PF03137">
    <property type="entry name" value="OATP"/>
    <property type="match status" value="1"/>
</dbReference>
<evidence type="ECO:0000313" key="11">
    <source>
        <dbReference type="Proteomes" id="UP000515140"/>
    </source>
</evidence>
<comment type="similarity">
    <text evidence="2 8">Belongs to the organo anion transporter (TC 2.A.60) family.</text>
</comment>
<feature type="region of interest" description="Disordered" evidence="9">
    <location>
        <begin position="727"/>
        <end position="754"/>
    </location>
</feature>
<feature type="transmembrane region" description="Helical" evidence="8">
    <location>
        <begin position="605"/>
        <end position="632"/>
    </location>
</feature>
<feature type="domain" description="Kazal-like" evidence="10">
    <location>
        <begin position="525"/>
        <end position="585"/>
    </location>
</feature>
<dbReference type="CTD" id="11309"/>
<dbReference type="GO" id="GO:0016323">
    <property type="term" value="C:basolateral plasma membrane"/>
    <property type="evidence" value="ECO:0007669"/>
    <property type="project" value="TreeGrafter"/>
</dbReference>
<evidence type="ECO:0000313" key="13">
    <source>
        <dbReference type="RefSeq" id="XP_020845210.1"/>
    </source>
</evidence>
<feature type="compositionally biased region" description="Basic and acidic residues" evidence="9">
    <location>
        <begin position="737"/>
        <end position="754"/>
    </location>
</feature>
<evidence type="ECO:0000256" key="1">
    <source>
        <dbReference type="ARBA" id="ARBA00004651"/>
    </source>
</evidence>
<dbReference type="GO" id="GO:0043252">
    <property type="term" value="P:sodium-independent organic anion transport"/>
    <property type="evidence" value="ECO:0007669"/>
    <property type="project" value="TreeGrafter"/>
</dbReference>
<feature type="transmembrane region" description="Helical" evidence="8">
    <location>
        <begin position="318"/>
        <end position="342"/>
    </location>
</feature>
<organism evidence="11 12">
    <name type="scientific">Phascolarctos cinereus</name>
    <name type="common">Koala</name>
    <dbReference type="NCBI Taxonomy" id="38626"/>
    <lineage>
        <taxon>Eukaryota</taxon>
        <taxon>Metazoa</taxon>
        <taxon>Chordata</taxon>
        <taxon>Craniata</taxon>
        <taxon>Vertebrata</taxon>
        <taxon>Euteleostomi</taxon>
        <taxon>Mammalia</taxon>
        <taxon>Metatheria</taxon>
        <taxon>Diprotodontia</taxon>
        <taxon>Phascolarctidae</taxon>
        <taxon>Phascolarctos</taxon>
    </lineage>
</organism>
<dbReference type="GO" id="GO:0015347">
    <property type="term" value="F:sodium-independent organic anion transmembrane transporter activity"/>
    <property type="evidence" value="ECO:0007669"/>
    <property type="project" value="TreeGrafter"/>
</dbReference>
<feature type="transmembrane region" description="Helical" evidence="8">
    <location>
        <begin position="120"/>
        <end position="141"/>
    </location>
</feature>
<dbReference type="RefSeq" id="XP_020845209.1">
    <property type="nucleotide sequence ID" value="XM_020989550.1"/>
</dbReference>
<accession>A0A6P5KJP8</accession>
<dbReference type="InterPro" id="IPR002350">
    <property type="entry name" value="Kazal_dom"/>
</dbReference>
<feature type="compositionally biased region" description="Basic and acidic residues" evidence="9">
    <location>
        <begin position="22"/>
        <end position="34"/>
    </location>
</feature>
<evidence type="ECO:0000256" key="2">
    <source>
        <dbReference type="ARBA" id="ARBA00009657"/>
    </source>
</evidence>
<evidence type="ECO:0000256" key="5">
    <source>
        <dbReference type="ARBA" id="ARBA00022989"/>
    </source>
</evidence>
<keyword evidence="8" id="KW-0406">Ion transport</keyword>
<dbReference type="GO" id="GO:0015125">
    <property type="term" value="F:bile acid transmembrane transporter activity"/>
    <property type="evidence" value="ECO:0007669"/>
    <property type="project" value="TreeGrafter"/>
</dbReference>
<keyword evidence="7" id="KW-1015">Disulfide bond</keyword>
<feature type="transmembrane region" description="Helical" evidence="8">
    <location>
        <begin position="92"/>
        <end position="113"/>
    </location>
</feature>
<dbReference type="SUPFAM" id="SSF103473">
    <property type="entry name" value="MFS general substrate transporter"/>
    <property type="match status" value="2"/>
</dbReference>
<dbReference type="AlphaFoldDB" id="A0A6P5KJP8"/>
<feature type="transmembrane region" description="Helical" evidence="8">
    <location>
        <begin position="695"/>
        <end position="718"/>
    </location>
</feature>
<gene>
    <name evidence="12 13" type="primary">SLCO2B1</name>
</gene>
<evidence type="ECO:0000256" key="8">
    <source>
        <dbReference type="RuleBase" id="RU362056"/>
    </source>
</evidence>
<dbReference type="KEGG" id="pcw:110210571"/>
<evidence type="ECO:0000256" key="4">
    <source>
        <dbReference type="ARBA" id="ARBA00022692"/>
    </source>
</evidence>
<dbReference type="InterPro" id="IPR036259">
    <property type="entry name" value="MFS_trans_sf"/>
</dbReference>
<proteinExistence type="inferred from homology"/>
<feature type="transmembrane region" description="Helical" evidence="8">
    <location>
        <begin position="653"/>
        <end position="675"/>
    </location>
</feature>
<dbReference type="PROSITE" id="PS51465">
    <property type="entry name" value="KAZAL_2"/>
    <property type="match status" value="1"/>
</dbReference>
<feature type="transmembrane region" description="Helical" evidence="8">
    <location>
        <begin position="415"/>
        <end position="437"/>
    </location>
</feature>
<sequence>MSTSHALQGPAQQRTEMSDSETEIKMSSKPESKSQTEPVQKRLCSNLFLSIKVFVLCHSLLQLAQLMISGYLKSSISTIEKRFGLSSQTSGLLAAFNEVGNTTLIVFVSYFGSRVHRPRLIGLGAVLVALAGLLMSLPHFIAEPYRFDHVDLDLPQDSASSLCVLPTPPPALPTPPPALPTSPPALPTSPPALPTPPPVLTKPPSAVVVVSVGLKNRSNSSCALYSEARQVAVVGIMFLAQTLLGIGAVPIQPFGISYIDDFAHPSNSPLYLGILFAVTLIGPGLAYGLGSLMLRFYVDIDRMPEGGTSLTPKDPRWVGAWWLGFLVSAGAVTLTALPYFFFPREMPKEKQELSFRKHISPSLDDNGESSLNKQGTRNSPEKEKDGEAQIAPDLTVIQFIKIFPQVLLRNLRHPIFLLVVLAQVNMSSMVAGMATFLPKFLERQFSVTASFANLLIGSISIPAAIVGIMTGGILVHRLHLGPTRCAAVGITGGLICVVFGLPLFFMGCPTHPIANVYGPSSLLEKEDFLNCTQKCSCSKSDFNPVCDTWNRTEYLTPCQAGCTGMKGDPGAGQVSITYTNCRCLISGVKDSSVTSGSCESSCSHLLLPFILFISLGGAMGSITHTPSFMLILRGVKNEDKSLAVGMQFMLQRVLAWMPSPVIHGIAIDTACVFWADTCGTRSVCRYYDHTRLRHRFIGLQFFYKLGTLVCFTLVFIILRQQEKEAARSRSQHGSVSQEEKLILSSEKRSGESIV</sequence>
<keyword evidence="5 8" id="KW-1133">Transmembrane helix</keyword>
<keyword evidence="3" id="KW-1003">Cell membrane</keyword>
<comment type="subcellular location">
    <subcellularLocation>
        <location evidence="1 8">Cell membrane</location>
        <topology evidence="1 8">Multi-pass membrane protein</topology>
    </subcellularLocation>
</comment>
<evidence type="ECO:0000256" key="6">
    <source>
        <dbReference type="ARBA" id="ARBA00023136"/>
    </source>
</evidence>
<feature type="compositionally biased region" description="Polar residues" evidence="9">
    <location>
        <begin position="368"/>
        <end position="378"/>
    </location>
</feature>
<dbReference type="NCBIfam" id="TIGR00805">
    <property type="entry name" value="oat"/>
    <property type="match status" value="1"/>
</dbReference>
<dbReference type="Gene3D" id="1.20.1250.20">
    <property type="entry name" value="MFS general substrate transporter like domains"/>
    <property type="match status" value="2"/>
</dbReference>
<evidence type="ECO:0000256" key="3">
    <source>
        <dbReference type="ARBA" id="ARBA00022475"/>
    </source>
</evidence>
<feature type="transmembrane region" description="Helical" evidence="8">
    <location>
        <begin position="47"/>
        <end position="72"/>
    </location>
</feature>
<feature type="transmembrane region" description="Helical" evidence="8">
    <location>
        <begin position="486"/>
        <end position="505"/>
    </location>
</feature>
<dbReference type="GeneID" id="110210571"/>
<keyword evidence="11" id="KW-1185">Reference proteome</keyword>
<evidence type="ECO:0000256" key="9">
    <source>
        <dbReference type="SAM" id="MobiDB-lite"/>
    </source>
</evidence>
<dbReference type="RefSeq" id="XP_020845210.1">
    <property type="nucleotide sequence ID" value="XM_020989551.1"/>
</dbReference>
<dbReference type="PANTHER" id="PTHR11388">
    <property type="entry name" value="ORGANIC ANION TRANSPORTER"/>
    <property type="match status" value="1"/>
</dbReference>
<feature type="transmembrane region" description="Helical" evidence="8">
    <location>
        <begin position="231"/>
        <end position="249"/>
    </location>
</feature>
<feature type="transmembrane region" description="Helical" evidence="8">
    <location>
        <begin position="270"/>
        <end position="298"/>
    </location>
</feature>
<dbReference type="GO" id="GO:0016324">
    <property type="term" value="C:apical plasma membrane"/>
    <property type="evidence" value="ECO:0007669"/>
    <property type="project" value="TreeGrafter"/>
</dbReference>
<keyword evidence="8" id="KW-0813">Transport</keyword>
<evidence type="ECO:0000256" key="7">
    <source>
        <dbReference type="ARBA" id="ARBA00023157"/>
    </source>
</evidence>
<feature type="region of interest" description="Disordered" evidence="9">
    <location>
        <begin position="360"/>
        <end position="387"/>
    </location>
</feature>
<feature type="compositionally biased region" description="Polar residues" evidence="9">
    <location>
        <begin position="1"/>
        <end position="15"/>
    </location>
</feature>